<name>A0A2S7IJW5_9BACT</name>
<accession>A0A2S7IJW5</accession>
<dbReference type="GO" id="GO:0003700">
    <property type="term" value="F:DNA-binding transcription factor activity"/>
    <property type="evidence" value="ECO:0007669"/>
    <property type="project" value="InterPro"/>
</dbReference>
<evidence type="ECO:0000256" key="2">
    <source>
        <dbReference type="ARBA" id="ARBA00023125"/>
    </source>
</evidence>
<dbReference type="PANTHER" id="PTHR43280">
    <property type="entry name" value="ARAC-FAMILY TRANSCRIPTIONAL REGULATOR"/>
    <property type="match status" value="1"/>
</dbReference>
<dbReference type="SUPFAM" id="SSF46689">
    <property type="entry name" value="Homeodomain-like"/>
    <property type="match status" value="2"/>
</dbReference>
<dbReference type="PROSITE" id="PS00041">
    <property type="entry name" value="HTH_ARAC_FAMILY_1"/>
    <property type="match status" value="1"/>
</dbReference>
<dbReference type="InterPro" id="IPR037923">
    <property type="entry name" value="HTH-like"/>
</dbReference>
<keyword evidence="6" id="KW-1185">Reference proteome</keyword>
<dbReference type="InterPro" id="IPR014710">
    <property type="entry name" value="RmlC-like_jellyroll"/>
</dbReference>
<reference evidence="6" key="1">
    <citation type="submission" date="2018-02" db="EMBL/GenBank/DDBJ databases">
        <title>Genome sequencing of Solimonas sp. HR-BB.</title>
        <authorList>
            <person name="Lee Y."/>
            <person name="Jeon C.O."/>
        </authorList>
    </citation>
    <scope>NUCLEOTIDE SEQUENCE [LARGE SCALE GENOMIC DNA]</scope>
    <source>
        <strain evidence="6">HR-U</strain>
    </source>
</reference>
<dbReference type="Pfam" id="PF02311">
    <property type="entry name" value="AraC_binding"/>
    <property type="match status" value="1"/>
</dbReference>
<dbReference type="OrthoDB" id="2569619at2"/>
<evidence type="ECO:0000313" key="5">
    <source>
        <dbReference type="EMBL" id="PQA56933.1"/>
    </source>
</evidence>
<dbReference type="RefSeq" id="WP_104714508.1">
    <property type="nucleotide sequence ID" value="NZ_PTRA01000002.1"/>
</dbReference>
<dbReference type="Gene3D" id="2.60.120.10">
    <property type="entry name" value="Jelly Rolls"/>
    <property type="match status" value="1"/>
</dbReference>
<dbReference type="PANTHER" id="PTHR43280:SF28">
    <property type="entry name" value="HTH-TYPE TRANSCRIPTIONAL ACTIVATOR RHAS"/>
    <property type="match status" value="1"/>
</dbReference>
<comment type="caution">
    <text evidence="5">The sequence shown here is derived from an EMBL/GenBank/DDBJ whole genome shotgun (WGS) entry which is preliminary data.</text>
</comment>
<feature type="domain" description="HTH araC/xylS-type" evidence="4">
    <location>
        <begin position="177"/>
        <end position="277"/>
    </location>
</feature>
<dbReference type="SUPFAM" id="SSF51215">
    <property type="entry name" value="Regulatory protein AraC"/>
    <property type="match status" value="1"/>
</dbReference>
<dbReference type="Gene3D" id="1.10.10.60">
    <property type="entry name" value="Homeodomain-like"/>
    <property type="match status" value="2"/>
</dbReference>
<dbReference type="InterPro" id="IPR003313">
    <property type="entry name" value="AraC-bd"/>
</dbReference>
<protein>
    <submittedName>
        <fullName evidence="5">AraC family transcriptional regulator</fullName>
    </submittedName>
</protein>
<organism evidence="5 6">
    <name type="scientific">Siphonobacter curvatus</name>
    <dbReference type="NCBI Taxonomy" id="2094562"/>
    <lineage>
        <taxon>Bacteria</taxon>
        <taxon>Pseudomonadati</taxon>
        <taxon>Bacteroidota</taxon>
        <taxon>Cytophagia</taxon>
        <taxon>Cytophagales</taxon>
        <taxon>Cytophagaceae</taxon>
        <taxon>Siphonobacter</taxon>
    </lineage>
</organism>
<evidence type="ECO:0000259" key="4">
    <source>
        <dbReference type="PROSITE" id="PS01124"/>
    </source>
</evidence>
<dbReference type="GO" id="GO:0043565">
    <property type="term" value="F:sequence-specific DNA binding"/>
    <property type="evidence" value="ECO:0007669"/>
    <property type="project" value="InterPro"/>
</dbReference>
<dbReference type="AlphaFoldDB" id="A0A2S7IJW5"/>
<dbReference type="InterPro" id="IPR020449">
    <property type="entry name" value="Tscrpt_reg_AraC-type_HTH"/>
</dbReference>
<sequence>MKRYILHTPFSIYHFEAQTWMHSVHKHTYFEIIFVLKGKGIHHINGNTFPYQEGDVFLLGPEDFHFFEIEALTEFSFVRFNESIHKEHPSDKDRPWQPVIRTLLTTSSQSRGSLLVDKQEKQKLHQLLAVLEAESANDQTPYFEIVRDSLMRSMLMILARNLFRETPAKPVLKDSVEAILGYIKQHIYQPENLSIEHLAQTFHYAPAYISLLFKKQTGESLKQYIVKYKIKLIEARLLYSQLSLKEIADEFGYTDESHFCKQFRKYTGTTPTLFRKRD</sequence>
<dbReference type="EMBL" id="PTRA01000002">
    <property type="protein sequence ID" value="PQA56933.1"/>
    <property type="molecule type" value="Genomic_DNA"/>
</dbReference>
<evidence type="ECO:0000313" key="6">
    <source>
        <dbReference type="Proteomes" id="UP000239590"/>
    </source>
</evidence>
<dbReference type="Proteomes" id="UP000239590">
    <property type="component" value="Unassembled WGS sequence"/>
</dbReference>
<evidence type="ECO:0000256" key="3">
    <source>
        <dbReference type="ARBA" id="ARBA00023163"/>
    </source>
</evidence>
<evidence type="ECO:0000256" key="1">
    <source>
        <dbReference type="ARBA" id="ARBA00023015"/>
    </source>
</evidence>
<keyword evidence="3" id="KW-0804">Transcription</keyword>
<dbReference type="PROSITE" id="PS01124">
    <property type="entry name" value="HTH_ARAC_FAMILY_2"/>
    <property type="match status" value="1"/>
</dbReference>
<dbReference type="InterPro" id="IPR018060">
    <property type="entry name" value="HTH_AraC"/>
</dbReference>
<dbReference type="SMART" id="SM00342">
    <property type="entry name" value="HTH_ARAC"/>
    <property type="match status" value="1"/>
</dbReference>
<dbReference type="PRINTS" id="PR00032">
    <property type="entry name" value="HTHARAC"/>
</dbReference>
<proteinExistence type="predicted"/>
<dbReference type="InterPro" id="IPR018062">
    <property type="entry name" value="HTH_AraC-typ_CS"/>
</dbReference>
<dbReference type="InterPro" id="IPR009057">
    <property type="entry name" value="Homeodomain-like_sf"/>
</dbReference>
<dbReference type="Pfam" id="PF12833">
    <property type="entry name" value="HTH_18"/>
    <property type="match status" value="1"/>
</dbReference>
<keyword evidence="1" id="KW-0805">Transcription regulation</keyword>
<keyword evidence="2" id="KW-0238">DNA-binding</keyword>
<gene>
    <name evidence="5" type="ORF">C5O19_16500</name>
</gene>